<dbReference type="SUPFAM" id="SSF109998">
    <property type="entry name" value="Triger factor/SurA peptide-binding domain-like"/>
    <property type="match status" value="1"/>
</dbReference>
<dbReference type="Gene3D" id="3.30.70.1050">
    <property type="entry name" value="Trigger factor ribosome-binding domain"/>
    <property type="match status" value="1"/>
</dbReference>
<evidence type="ECO:0000313" key="14">
    <source>
        <dbReference type="Proteomes" id="UP000011704"/>
    </source>
</evidence>
<feature type="domain" description="Trigger factor ribosome-binding bacterial" evidence="11">
    <location>
        <begin position="1"/>
        <end position="143"/>
    </location>
</feature>
<feature type="domain" description="Trigger factor C-terminal" evidence="12">
    <location>
        <begin position="265"/>
        <end position="423"/>
    </location>
</feature>
<evidence type="ECO:0000256" key="3">
    <source>
        <dbReference type="ARBA" id="ARBA00013194"/>
    </source>
</evidence>
<accession>M1Z910</accession>
<dbReference type="PANTHER" id="PTHR30560">
    <property type="entry name" value="TRIGGER FACTOR CHAPERONE AND PEPTIDYL-PROLYL CIS/TRANS ISOMERASE"/>
    <property type="match status" value="1"/>
</dbReference>
<comment type="caution">
    <text evidence="13">The sequence shown here is derived from an EMBL/GenBank/DDBJ whole genome shotgun (WGS) entry which is preliminary data.</text>
</comment>
<keyword evidence="5 9" id="KW-0697">Rotamase</keyword>
<dbReference type="InterPro" id="IPR008881">
    <property type="entry name" value="Trigger_fac_ribosome-bd_bac"/>
</dbReference>
<dbReference type="Pfam" id="PF00254">
    <property type="entry name" value="FKBP_C"/>
    <property type="match status" value="1"/>
</dbReference>
<evidence type="ECO:0000256" key="7">
    <source>
        <dbReference type="ARBA" id="ARBA00023235"/>
    </source>
</evidence>
<dbReference type="InParanoid" id="M1Z910"/>
<evidence type="ECO:0000256" key="1">
    <source>
        <dbReference type="ARBA" id="ARBA00000971"/>
    </source>
</evidence>
<dbReference type="FunCoup" id="M1Z910">
    <property type="interactions" value="580"/>
</dbReference>
<dbReference type="GO" id="GO:0051301">
    <property type="term" value="P:cell division"/>
    <property type="evidence" value="ECO:0007669"/>
    <property type="project" value="UniProtKB-KW"/>
</dbReference>
<evidence type="ECO:0000259" key="12">
    <source>
        <dbReference type="Pfam" id="PF05698"/>
    </source>
</evidence>
<sequence>MKCEVEEIDKCNRKLKIEIPLGDYQSQVSAYYKKLSHQVKMPGFRPGKIPQSIMEKRFGPEVKQEVLTLMVSESINQGIQDNHLHAIGEPSIVEIHAEEGTDITVTANVEVLPEFSAPDISKLEVPLKVPKVSDEQVEQTLESYREQKAVNETVTDRGIEKDDLIKIDFESTCDGKPYENSKAEDYVVQVGGHLIGGFDDKVLGMQIGETRSFSLTLPDDHPNKEVAGKEVDFTVTLKGIQVKKLPELDDAFAQTVDPDKKYENLDALKAGIRAELEEHHRKQARVEAQKTLADKLADVNPIDVPEKLVQEQIKFMVNKEKQQDAAGVVHEHQTDHVALTEEDQKKHREQAVKLLQQELVINKFSDELAIEVSEPELDRELQVFMSLLQIKDLKKMKQEWAQSGALLRLHNRMRRDRTLEKLLDQVQLQEEMVDSADLKKDN</sequence>
<protein>
    <recommendedName>
        <fullName evidence="4 9">Trigger factor</fullName>
        <shortName evidence="9">TF</shortName>
        <ecNumber evidence="3 9">5.2.1.8</ecNumber>
    </recommendedName>
    <alternativeName>
        <fullName evidence="8 9">PPIase</fullName>
    </alternativeName>
</protein>
<dbReference type="GO" id="GO:0015031">
    <property type="term" value="P:protein transport"/>
    <property type="evidence" value="ECO:0007669"/>
    <property type="project" value="UniProtKB-UniRule"/>
</dbReference>
<comment type="function">
    <text evidence="9">Involved in protein export. Acts as a chaperone by maintaining the newly synthesized protein in an open conformation. Functions as a peptidyl-prolyl cis-trans isomerase.</text>
</comment>
<dbReference type="HOGENOM" id="CLU_033058_3_1_0"/>
<evidence type="ECO:0000259" key="11">
    <source>
        <dbReference type="Pfam" id="PF05697"/>
    </source>
</evidence>
<dbReference type="InterPro" id="IPR027304">
    <property type="entry name" value="Trigger_fact/SurA_dom_sf"/>
</dbReference>
<dbReference type="Pfam" id="PF05698">
    <property type="entry name" value="Trigger_C"/>
    <property type="match status" value="1"/>
</dbReference>
<proteinExistence type="inferred from homology"/>
<evidence type="ECO:0000256" key="5">
    <source>
        <dbReference type="ARBA" id="ARBA00023110"/>
    </source>
</evidence>
<dbReference type="RefSeq" id="WP_005006195.1">
    <property type="nucleotide sequence ID" value="NZ_HG422173.1"/>
</dbReference>
<keyword evidence="9" id="KW-0131">Cell cycle</keyword>
<dbReference type="GO" id="GO:0043335">
    <property type="term" value="P:protein unfolding"/>
    <property type="evidence" value="ECO:0007669"/>
    <property type="project" value="TreeGrafter"/>
</dbReference>
<dbReference type="InterPro" id="IPR046357">
    <property type="entry name" value="PPIase_dom_sf"/>
</dbReference>
<dbReference type="SUPFAM" id="SSF54534">
    <property type="entry name" value="FKBP-like"/>
    <property type="match status" value="1"/>
</dbReference>
<gene>
    <name evidence="9" type="primary">tig</name>
    <name evidence="13" type="ORF">NITGR_130061</name>
</gene>
<dbReference type="NCBIfam" id="TIGR00115">
    <property type="entry name" value="tig"/>
    <property type="match status" value="1"/>
</dbReference>
<dbReference type="GO" id="GO:0044183">
    <property type="term" value="F:protein folding chaperone"/>
    <property type="evidence" value="ECO:0007669"/>
    <property type="project" value="TreeGrafter"/>
</dbReference>
<dbReference type="InterPro" id="IPR036611">
    <property type="entry name" value="Trigger_fac_ribosome-bd_sf"/>
</dbReference>
<dbReference type="OrthoDB" id="9767721at2"/>
<feature type="domain" description="PPIase FKBP-type" evidence="10">
    <location>
        <begin position="159"/>
        <end position="238"/>
    </location>
</feature>
<dbReference type="GO" id="GO:0005737">
    <property type="term" value="C:cytoplasm"/>
    <property type="evidence" value="ECO:0007669"/>
    <property type="project" value="UniProtKB-SubCell"/>
</dbReference>
<dbReference type="InterPro" id="IPR008880">
    <property type="entry name" value="Trigger_fac_C"/>
</dbReference>
<dbReference type="PANTHER" id="PTHR30560:SF3">
    <property type="entry name" value="TRIGGER FACTOR-LIKE PROTEIN TIG, CHLOROPLASTIC"/>
    <property type="match status" value="1"/>
</dbReference>
<dbReference type="Gene3D" id="1.10.3120.10">
    <property type="entry name" value="Trigger factor, C-terminal domain"/>
    <property type="match status" value="1"/>
</dbReference>
<dbReference type="GO" id="GO:0043022">
    <property type="term" value="F:ribosome binding"/>
    <property type="evidence" value="ECO:0007669"/>
    <property type="project" value="TreeGrafter"/>
</dbReference>
<keyword evidence="6 9" id="KW-0143">Chaperone</keyword>
<keyword evidence="9" id="KW-0963">Cytoplasm</keyword>
<comment type="catalytic activity">
    <reaction evidence="1 9">
        <text>[protein]-peptidylproline (omega=180) = [protein]-peptidylproline (omega=0)</text>
        <dbReference type="Rhea" id="RHEA:16237"/>
        <dbReference type="Rhea" id="RHEA-COMP:10747"/>
        <dbReference type="Rhea" id="RHEA-COMP:10748"/>
        <dbReference type="ChEBI" id="CHEBI:83833"/>
        <dbReference type="ChEBI" id="CHEBI:83834"/>
        <dbReference type="EC" id="5.2.1.8"/>
    </reaction>
</comment>
<evidence type="ECO:0000256" key="4">
    <source>
        <dbReference type="ARBA" id="ARBA00016902"/>
    </source>
</evidence>
<dbReference type="SUPFAM" id="SSF102735">
    <property type="entry name" value="Trigger factor ribosome-binding domain"/>
    <property type="match status" value="1"/>
</dbReference>
<dbReference type="InterPro" id="IPR037041">
    <property type="entry name" value="Trigger_fac_C_sf"/>
</dbReference>
<dbReference type="EMBL" id="CAQJ01000015">
    <property type="protein sequence ID" value="CCQ89595.1"/>
    <property type="molecule type" value="Genomic_DNA"/>
</dbReference>
<dbReference type="HAMAP" id="MF_00303">
    <property type="entry name" value="Trigger_factor_Tig"/>
    <property type="match status" value="1"/>
</dbReference>
<dbReference type="STRING" id="1266370.NITGR_130061"/>
<evidence type="ECO:0000256" key="2">
    <source>
        <dbReference type="ARBA" id="ARBA00005464"/>
    </source>
</evidence>
<name>M1Z910_NITG3</name>
<reference evidence="13 14" key="1">
    <citation type="journal article" date="2013" name="Front. Microbiol.">
        <title>The genome of Nitrospina gracilis illuminates the metabolism and evolution of the major marine nitrite oxidizer.</title>
        <authorList>
            <person name="Luecker S."/>
            <person name="Nowka B."/>
            <person name="Rattei T."/>
            <person name="Spieck E."/>
            <person name="and Daims H."/>
        </authorList>
    </citation>
    <scope>NUCLEOTIDE SEQUENCE [LARGE SCALE GENOMIC DNA]</scope>
    <source>
        <strain evidence="13 14">3/211</strain>
    </source>
</reference>
<dbReference type="AlphaFoldDB" id="M1Z910"/>
<evidence type="ECO:0000256" key="8">
    <source>
        <dbReference type="ARBA" id="ARBA00029986"/>
    </source>
</evidence>
<dbReference type="PIRSF" id="PIRSF003095">
    <property type="entry name" value="Trigger_factor"/>
    <property type="match status" value="1"/>
</dbReference>
<dbReference type="InterPro" id="IPR005215">
    <property type="entry name" value="Trig_fac"/>
</dbReference>
<comment type="subcellular location">
    <subcellularLocation>
        <location evidence="9">Cytoplasm</location>
    </subcellularLocation>
    <text evidence="9">About half TF is bound to the ribosome near the polypeptide exit tunnel while the other half is free in the cytoplasm.</text>
</comment>
<comment type="domain">
    <text evidence="9">Consists of 3 domains; the N-terminus binds the ribosome, the middle domain has PPIase activity, while the C-terminus has intrinsic chaperone activity on its own.</text>
</comment>
<dbReference type="EC" id="5.2.1.8" evidence="3 9"/>
<comment type="similarity">
    <text evidence="2 9">Belongs to the FKBP-type PPIase family. Tig subfamily.</text>
</comment>
<dbReference type="Gene3D" id="3.10.50.40">
    <property type="match status" value="1"/>
</dbReference>
<keyword evidence="9" id="KW-0132">Cell division</keyword>
<dbReference type="GO" id="GO:0003755">
    <property type="term" value="F:peptidyl-prolyl cis-trans isomerase activity"/>
    <property type="evidence" value="ECO:0007669"/>
    <property type="project" value="UniProtKB-UniRule"/>
</dbReference>
<dbReference type="GO" id="GO:0051083">
    <property type="term" value="P:'de novo' cotranslational protein folding"/>
    <property type="evidence" value="ECO:0007669"/>
    <property type="project" value="TreeGrafter"/>
</dbReference>
<keyword evidence="14" id="KW-1185">Reference proteome</keyword>
<dbReference type="InterPro" id="IPR001179">
    <property type="entry name" value="PPIase_FKBP_dom"/>
</dbReference>
<dbReference type="Proteomes" id="UP000011704">
    <property type="component" value="Unassembled WGS sequence"/>
</dbReference>
<dbReference type="Pfam" id="PF05697">
    <property type="entry name" value="Trigger_N"/>
    <property type="match status" value="1"/>
</dbReference>
<evidence type="ECO:0000259" key="10">
    <source>
        <dbReference type="Pfam" id="PF00254"/>
    </source>
</evidence>
<organism evidence="13 14">
    <name type="scientific">Nitrospina gracilis (strain 3/211)</name>
    <dbReference type="NCBI Taxonomy" id="1266370"/>
    <lineage>
        <taxon>Bacteria</taxon>
        <taxon>Pseudomonadati</taxon>
        <taxon>Nitrospinota/Tectimicrobiota group</taxon>
        <taxon>Nitrospinota</taxon>
        <taxon>Nitrospinia</taxon>
        <taxon>Nitrospinales</taxon>
        <taxon>Nitrospinaceae</taxon>
        <taxon>Nitrospina</taxon>
    </lineage>
</organism>
<keyword evidence="7 9" id="KW-0413">Isomerase</keyword>
<evidence type="ECO:0000256" key="6">
    <source>
        <dbReference type="ARBA" id="ARBA00023186"/>
    </source>
</evidence>
<evidence type="ECO:0000313" key="13">
    <source>
        <dbReference type="EMBL" id="CCQ89595.1"/>
    </source>
</evidence>
<evidence type="ECO:0000256" key="9">
    <source>
        <dbReference type="HAMAP-Rule" id="MF_00303"/>
    </source>
</evidence>